<dbReference type="CDD" id="cd06579">
    <property type="entry name" value="TM_PBP1_transp_AraH_like"/>
    <property type="match status" value="1"/>
</dbReference>
<dbReference type="InterPro" id="IPR001851">
    <property type="entry name" value="ABC_transp_permease"/>
</dbReference>
<evidence type="ECO:0000256" key="6">
    <source>
        <dbReference type="SAM" id="Phobius"/>
    </source>
</evidence>
<protein>
    <submittedName>
        <fullName evidence="7">Beta-methylgalactoside transporter</fullName>
    </submittedName>
</protein>
<feature type="transmembrane region" description="Helical" evidence="6">
    <location>
        <begin position="286"/>
        <end position="302"/>
    </location>
</feature>
<name>A0ABT1ECV0_9FIRM</name>
<organism evidence="7 8">
    <name type="scientific">Aequitasia blattaphilus</name>
    <dbReference type="NCBI Taxonomy" id="2949332"/>
    <lineage>
        <taxon>Bacteria</taxon>
        <taxon>Bacillati</taxon>
        <taxon>Bacillota</taxon>
        <taxon>Clostridia</taxon>
        <taxon>Lachnospirales</taxon>
        <taxon>Lachnospiraceae</taxon>
        <taxon>Aequitasia</taxon>
    </lineage>
</organism>
<feature type="transmembrane region" description="Helical" evidence="6">
    <location>
        <begin position="201"/>
        <end position="219"/>
    </location>
</feature>
<evidence type="ECO:0000256" key="2">
    <source>
        <dbReference type="ARBA" id="ARBA00022475"/>
    </source>
</evidence>
<dbReference type="PANTHER" id="PTHR32196">
    <property type="entry name" value="ABC TRANSPORTER PERMEASE PROTEIN YPHD-RELATED-RELATED"/>
    <property type="match status" value="1"/>
</dbReference>
<feature type="transmembrane region" description="Helical" evidence="6">
    <location>
        <begin position="150"/>
        <end position="169"/>
    </location>
</feature>
<proteinExistence type="predicted"/>
<feature type="transmembrane region" description="Helical" evidence="6">
    <location>
        <begin position="330"/>
        <end position="347"/>
    </location>
</feature>
<evidence type="ECO:0000313" key="8">
    <source>
        <dbReference type="Proteomes" id="UP001523566"/>
    </source>
</evidence>
<comment type="subcellular location">
    <subcellularLocation>
        <location evidence="1">Cell membrane</location>
        <topology evidence="1">Multi-pass membrane protein</topology>
    </subcellularLocation>
</comment>
<dbReference type="Proteomes" id="UP001523566">
    <property type="component" value="Unassembled WGS sequence"/>
</dbReference>
<keyword evidence="2" id="KW-1003">Cell membrane</keyword>
<evidence type="ECO:0000256" key="3">
    <source>
        <dbReference type="ARBA" id="ARBA00022692"/>
    </source>
</evidence>
<feature type="transmembrane region" description="Helical" evidence="6">
    <location>
        <begin position="87"/>
        <end position="106"/>
    </location>
</feature>
<evidence type="ECO:0000256" key="5">
    <source>
        <dbReference type="ARBA" id="ARBA00023136"/>
    </source>
</evidence>
<keyword evidence="4 6" id="KW-1133">Transmembrane helix</keyword>
<reference evidence="7 8" key="1">
    <citation type="journal article" date="2022" name="Genome Biol. Evol.">
        <title>Host diet, physiology and behaviors set the stage for Lachnospiraceae cladogenesis.</title>
        <authorList>
            <person name="Vera-Ponce De Leon A."/>
            <person name="Schneider M."/>
            <person name="Jahnes B.C."/>
            <person name="Sadowski V."/>
            <person name="Camuy-Velez L.A."/>
            <person name="Duan J."/>
            <person name="Sabree Z.L."/>
        </authorList>
    </citation>
    <scope>NUCLEOTIDE SEQUENCE [LARGE SCALE GENOMIC DNA]</scope>
    <source>
        <strain evidence="7 8">PAL113</strain>
    </source>
</reference>
<keyword evidence="3 6" id="KW-0812">Transmembrane</keyword>
<dbReference type="PANTHER" id="PTHR32196:SF18">
    <property type="entry name" value="GALACTOSE_METHYL GALACTOSIDE IMPORT PERMEASE PROTEIN MGLC"/>
    <property type="match status" value="1"/>
</dbReference>
<keyword evidence="8" id="KW-1185">Reference proteome</keyword>
<sequence>MSLKVKSKIEGIKAMDKADQRKWFKELLINNSLFIFIIIAVVFIQIQRPEFLGKESIVNIISLSAAAMPLALGIAGAIILTGTDLSAGRIVGLTACVAASLLQMSDYANKMFPNLPEIPVLVVFVGVVLMGAFIGGLNGTFIAKLNLHPFIVTLATQLMLYGIILMYLMNGNNNGQAISGLDEKYTNLIKGSLFSVGSTPVPNFVLFVIVLTIVMWVVWNKTEFGKNMFAVGANAEAANVSGVNVGRTIIKVFLLAGALYAVSGFIEAARIGSNSANTGFNYEMDGIAACVIGGVSFVGGIGKISGVIMGVVLLKLIFVGLSFLSVSVNMIYIIKGLIILVACAIDMRKYLVRK</sequence>
<evidence type="ECO:0000313" key="7">
    <source>
        <dbReference type="EMBL" id="MCP1103655.1"/>
    </source>
</evidence>
<feature type="transmembrane region" description="Helical" evidence="6">
    <location>
        <begin position="118"/>
        <end position="138"/>
    </location>
</feature>
<dbReference type="RefSeq" id="WP_262067423.1">
    <property type="nucleotide sequence ID" value="NZ_JAMXOD010000036.1"/>
</dbReference>
<gene>
    <name evidence="7" type="ORF">NK125_14735</name>
</gene>
<accession>A0ABT1ECV0</accession>
<dbReference type="EMBL" id="JAMZFW010000036">
    <property type="protein sequence ID" value="MCP1103655.1"/>
    <property type="molecule type" value="Genomic_DNA"/>
</dbReference>
<feature type="transmembrane region" description="Helical" evidence="6">
    <location>
        <begin position="58"/>
        <end position="80"/>
    </location>
</feature>
<evidence type="ECO:0000256" key="4">
    <source>
        <dbReference type="ARBA" id="ARBA00022989"/>
    </source>
</evidence>
<evidence type="ECO:0000256" key="1">
    <source>
        <dbReference type="ARBA" id="ARBA00004651"/>
    </source>
</evidence>
<feature type="transmembrane region" description="Helical" evidence="6">
    <location>
        <begin position="27"/>
        <end position="46"/>
    </location>
</feature>
<dbReference type="Pfam" id="PF02653">
    <property type="entry name" value="BPD_transp_2"/>
    <property type="match status" value="1"/>
</dbReference>
<keyword evidence="5 6" id="KW-0472">Membrane</keyword>
<comment type="caution">
    <text evidence="7">The sequence shown here is derived from an EMBL/GenBank/DDBJ whole genome shotgun (WGS) entry which is preliminary data.</text>
</comment>